<dbReference type="AlphaFoldDB" id="A0A2U9PW45"/>
<dbReference type="InterPro" id="IPR017736">
    <property type="entry name" value="Glyco_hydro_1_beta-glucosidase"/>
</dbReference>
<dbReference type="FunFam" id="3.20.20.80:FF:000004">
    <property type="entry name" value="Beta-glucosidase 6-phospho-beta-glucosidase"/>
    <property type="match status" value="1"/>
</dbReference>
<evidence type="ECO:0000256" key="8">
    <source>
        <dbReference type="ARBA" id="ARBA00023326"/>
    </source>
</evidence>
<sequence>MSQPDRTLGFPDGFVWGTATASYQIEGAVTAGGRAPSIWDTFSHKPGAVHNGDNGDVADDHYHRYREDVGLLADLGVTHYRFSLAWPRLQPDGKGPINTEGLDFYQRLVDELLAHDIQPWVTLYHWDLPQTLEDAGGWPARDTAQRFADYAAMTHGKLHDRIRHWTTLNEPWCSAFLGYAAGAHAPGRTEPAAALAAAHHLMFGHGLAVAAMRAQDGDSQLGITVNLTPVSPATEEPADVDAARRVDAVSNRLFLDALLRGRYPADLSADVAMISDFGFVQPGDEAVIAAPLDFLGVNYYFRETVRFGTGAPSDNPHARAWVGSTDVEPVRTGLPTTAMGWEIDPTGLYDVLSWVHREYGPVPIYVTENGAAFDDDAEADGSIRDDDRITFLDSHFRATLRAIDDGADIRGYFVWSLLDNFEWAYGYAKRFGLIHVDYATQVRTPKASARWFAEVTRRNGVPHVFRQNDAPADIR</sequence>
<dbReference type="GO" id="GO:0008422">
    <property type="term" value="F:beta-glucosidase activity"/>
    <property type="evidence" value="ECO:0007669"/>
    <property type="project" value="UniProtKB-EC"/>
</dbReference>
<keyword evidence="5" id="KW-0136">Cellulose degradation</keyword>
<keyword evidence="8" id="KW-0624">Polysaccharide degradation</keyword>
<dbReference type="PROSITE" id="PS00653">
    <property type="entry name" value="GLYCOSYL_HYDROL_F1_2"/>
    <property type="match status" value="1"/>
</dbReference>
<evidence type="ECO:0000256" key="7">
    <source>
        <dbReference type="ARBA" id="ARBA00023295"/>
    </source>
</evidence>
<name>A0A2U9PW45_MYCSE</name>
<dbReference type="InterPro" id="IPR018120">
    <property type="entry name" value="Glyco_hydro_1_AS"/>
</dbReference>
<evidence type="ECO:0000256" key="11">
    <source>
        <dbReference type="PROSITE-ProRule" id="PRU10055"/>
    </source>
</evidence>
<evidence type="ECO:0000256" key="4">
    <source>
        <dbReference type="ARBA" id="ARBA00022801"/>
    </source>
</evidence>
<evidence type="ECO:0000256" key="3">
    <source>
        <dbReference type="ARBA" id="ARBA00012744"/>
    </source>
</evidence>
<keyword evidence="7 12" id="KW-0326">Glycosidase</keyword>
<evidence type="ECO:0000256" key="1">
    <source>
        <dbReference type="ARBA" id="ARBA00000448"/>
    </source>
</evidence>
<dbReference type="PRINTS" id="PR00131">
    <property type="entry name" value="GLHYDRLASE1"/>
</dbReference>
<evidence type="ECO:0000256" key="2">
    <source>
        <dbReference type="ARBA" id="ARBA00010838"/>
    </source>
</evidence>
<evidence type="ECO:0000313" key="14">
    <source>
        <dbReference type="Proteomes" id="UP000011200"/>
    </source>
</evidence>
<gene>
    <name evidence="13" type="ORF">D806_050330</name>
</gene>
<feature type="active site" description="Proton donor" evidence="9">
    <location>
        <position position="170"/>
    </location>
</feature>
<dbReference type="PROSITE" id="PS00572">
    <property type="entry name" value="GLYCOSYL_HYDROL_F1_1"/>
    <property type="match status" value="1"/>
</dbReference>
<dbReference type="Proteomes" id="UP000011200">
    <property type="component" value="Chromosome"/>
</dbReference>
<dbReference type="PANTHER" id="PTHR10353:SF36">
    <property type="entry name" value="LP05116P"/>
    <property type="match status" value="1"/>
</dbReference>
<dbReference type="Pfam" id="PF00232">
    <property type="entry name" value="Glyco_hydro_1"/>
    <property type="match status" value="1"/>
</dbReference>
<feature type="binding site" evidence="10">
    <location>
        <position position="24"/>
    </location>
    <ligand>
        <name>substrate</name>
    </ligand>
</feature>
<feature type="binding site" evidence="10">
    <location>
        <position position="300"/>
    </location>
    <ligand>
        <name>substrate</name>
    </ligand>
</feature>
<evidence type="ECO:0000256" key="6">
    <source>
        <dbReference type="ARBA" id="ARBA00023277"/>
    </source>
</evidence>
<feature type="binding site" evidence="10">
    <location>
        <position position="169"/>
    </location>
    <ligand>
        <name>substrate</name>
    </ligand>
</feature>
<dbReference type="Gene3D" id="3.20.20.80">
    <property type="entry name" value="Glycosidases"/>
    <property type="match status" value="1"/>
</dbReference>
<dbReference type="InterPro" id="IPR001360">
    <property type="entry name" value="Glyco_hydro_1"/>
</dbReference>
<evidence type="ECO:0000256" key="12">
    <source>
        <dbReference type="RuleBase" id="RU361175"/>
    </source>
</evidence>
<evidence type="ECO:0000256" key="10">
    <source>
        <dbReference type="PIRSR" id="PIRSR617736-2"/>
    </source>
</evidence>
<dbReference type="NCBIfam" id="TIGR03356">
    <property type="entry name" value="BGL"/>
    <property type="match status" value="1"/>
</dbReference>
<dbReference type="PANTHER" id="PTHR10353">
    <property type="entry name" value="GLYCOSYL HYDROLASE"/>
    <property type="match status" value="1"/>
</dbReference>
<dbReference type="InterPro" id="IPR033132">
    <property type="entry name" value="GH_1_N_CS"/>
</dbReference>
<comment type="similarity">
    <text evidence="2 12">Belongs to the glycosyl hydrolase 1 family.</text>
</comment>
<feature type="binding site" evidence="10">
    <location>
        <begin position="422"/>
        <end position="423"/>
    </location>
    <ligand>
        <name>substrate</name>
    </ligand>
</feature>
<protein>
    <recommendedName>
        <fullName evidence="3 12">Beta-glucosidase</fullName>
        <ecNumber evidence="3 12">3.2.1.21</ecNumber>
    </recommendedName>
</protein>
<dbReference type="EMBL" id="CP027541">
    <property type="protein sequence ID" value="AWT55983.1"/>
    <property type="molecule type" value="Genomic_DNA"/>
</dbReference>
<evidence type="ECO:0000256" key="5">
    <source>
        <dbReference type="ARBA" id="ARBA00023001"/>
    </source>
</evidence>
<organism evidence="13 14">
    <name type="scientific">Mycolicibacterium smegmatis (strain MKD8)</name>
    <name type="common">Mycobacterium smegmatis</name>
    <dbReference type="NCBI Taxonomy" id="1214915"/>
    <lineage>
        <taxon>Bacteria</taxon>
        <taxon>Bacillati</taxon>
        <taxon>Actinomycetota</taxon>
        <taxon>Actinomycetes</taxon>
        <taxon>Mycobacteriales</taxon>
        <taxon>Mycobacteriaceae</taxon>
        <taxon>Mycolicibacterium</taxon>
    </lineage>
</organism>
<accession>A0A2U9PW45</accession>
<dbReference type="RefSeq" id="WP_003896540.1">
    <property type="nucleotide sequence ID" value="NZ_CP027541.1"/>
</dbReference>
<feature type="binding site" evidence="10">
    <location>
        <position position="415"/>
    </location>
    <ligand>
        <name>substrate</name>
    </ligand>
</feature>
<keyword evidence="6" id="KW-0119">Carbohydrate metabolism</keyword>
<reference evidence="14" key="2">
    <citation type="submission" date="2018-03" db="EMBL/GenBank/DDBJ databases">
        <authorList>
            <person name="Derbyshire K."/>
            <person name="Gray T.A."/>
            <person name="Champion M."/>
        </authorList>
    </citation>
    <scope>NUCLEOTIDE SEQUENCE [LARGE SCALE GENOMIC DNA]</scope>
    <source>
        <strain evidence="14">MKD8</strain>
    </source>
</reference>
<feature type="active site" description="Nucleophile" evidence="9 11">
    <location>
        <position position="368"/>
    </location>
</feature>
<feature type="binding site" evidence="10">
    <location>
        <position position="125"/>
    </location>
    <ligand>
        <name>substrate</name>
    </ligand>
</feature>
<comment type="catalytic activity">
    <reaction evidence="1 12">
        <text>Hydrolysis of terminal, non-reducing beta-D-glucosyl residues with release of beta-D-glucose.</text>
        <dbReference type="EC" id="3.2.1.21"/>
    </reaction>
</comment>
<proteinExistence type="inferred from homology"/>
<keyword evidence="4 12" id="KW-0378">Hydrolase</keyword>
<dbReference type="GO" id="GO:0005829">
    <property type="term" value="C:cytosol"/>
    <property type="evidence" value="ECO:0007669"/>
    <property type="project" value="TreeGrafter"/>
</dbReference>
<dbReference type="GO" id="GO:0030245">
    <property type="term" value="P:cellulose catabolic process"/>
    <property type="evidence" value="ECO:0007669"/>
    <property type="project" value="UniProtKB-KW"/>
</dbReference>
<reference evidence="13 14" key="1">
    <citation type="journal article" date="2013" name="Genome Announc.">
        <title>Draft genome sequence of MKD8, a conjugal recipient Mycobacterium smegmatis strain.</title>
        <authorList>
            <person name="Gray T.A."/>
            <person name="Palumbo M.J."/>
            <person name="Derbyshire K.M."/>
        </authorList>
    </citation>
    <scope>NUCLEOTIDE SEQUENCE [LARGE SCALE GENOMIC DNA]</scope>
    <source>
        <strain evidence="13 14">MKD8</strain>
    </source>
</reference>
<evidence type="ECO:0000313" key="13">
    <source>
        <dbReference type="EMBL" id="AWT55983.1"/>
    </source>
</evidence>
<dbReference type="SUPFAM" id="SSF51445">
    <property type="entry name" value="(Trans)glycosidases"/>
    <property type="match status" value="1"/>
</dbReference>
<evidence type="ECO:0000256" key="9">
    <source>
        <dbReference type="PIRSR" id="PIRSR617736-1"/>
    </source>
</evidence>
<dbReference type="InterPro" id="IPR017853">
    <property type="entry name" value="GH"/>
</dbReference>
<dbReference type="EC" id="3.2.1.21" evidence="3 12"/>